<dbReference type="EMBL" id="PDOF01000001">
    <property type="protein sequence ID" value="PYZ97507.1"/>
    <property type="molecule type" value="Genomic_DNA"/>
</dbReference>
<evidence type="ECO:0000256" key="1">
    <source>
        <dbReference type="SAM" id="MobiDB-lite"/>
    </source>
</evidence>
<proteinExistence type="predicted"/>
<dbReference type="Proteomes" id="UP000248066">
    <property type="component" value="Unassembled WGS sequence"/>
</dbReference>
<protein>
    <submittedName>
        <fullName evidence="2">Uncharacterized protein</fullName>
    </submittedName>
</protein>
<comment type="caution">
    <text evidence="2">The sequence shown here is derived from an EMBL/GenBank/DDBJ whole genome shotgun (WGS) entry which is preliminary data.</text>
</comment>
<feature type="region of interest" description="Disordered" evidence="1">
    <location>
        <begin position="303"/>
        <end position="323"/>
    </location>
</feature>
<evidence type="ECO:0000313" key="3">
    <source>
        <dbReference type="Proteomes" id="UP000248066"/>
    </source>
</evidence>
<name>A0A2W0H8L4_9BACI</name>
<organism evidence="2 3">
    <name type="scientific">Alteribacter lacisalsi</name>
    <dbReference type="NCBI Taxonomy" id="2045244"/>
    <lineage>
        <taxon>Bacteria</taxon>
        <taxon>Bacillati</taxon>
        <taxon>Bacillota</taxon>
        <taxon>Bacilli</taxon>
        <taxon>Bacillales</taxon>
        <taxon>Bacillaceae</taxon>
        <taxon>Alteribacter</taxon>
    </lineage>
</organism>
<dbReference type="RefSeq" id="WP_110516656.1">
    <property type="nucleotide sequence ID" value="NZ_PDOF01000001.1"/>
</dbReference>
<reference evidence="2 3" key="1">
    <citation type="submission" date="2017-10" db="EMBL/GenBank/DDBJ databases">
        <title>Bacillus sp. nov., a halophilic bacterium isolated from a Yangshapao Lake.</title>
        <authorList>
            <person name="Wang H."/>
        </authorList>
    </citation>
    <scope>NUCLEOTIDE SEQUENCE [LARGE SCALE GENOMIC DNA]</scope>
    <source>
        <strain evidence="2 3">YSP-3</strain>
    </source>
</reference>
<dbReference type="AlphaFoldDB" id="A0A2W0H8L4"/>
<dbReference type="OrthoDB" id="2960861at2"/>
<gene>
    <name evidence="2" type="ORF">CR205_02615</name>
</gene>
<accession>A0A2W0H8L4</accession>
<keyword evidence="3" id="KW-1185">Reference proteome</keyword>
<evidence type="ECO:0000313" key="2">
    <source>
        <dbReference type="EMBL" id="PYZ97507.1"/>
    </source>
</evidence>
<sequence length="323" mass="36354">MKMRLWWLTGTAVLLVGSVIWWQMQSPLASGVYPVDGGGSQVLFAYEEDHSAAFSLPVTWVKSHPFEQVPVLNSALLFDENENLIASIEGETEIEVDDEGSWYERHARGFVPFRLNEQINAVEDGGRVSMPLNDDLSVKYETGELRWSLKETHSRFDLRDTYKMFIVFDEEGAEAGDWEMSGHIPFGGSADGPSDGYVFSLKGESGHVLEEVMMWLPGMEEDYMEKRVLAEWGDLSRYYGYGDGRPSFEGEQLNLPLELTGKELLLYFPVTEAIRDAIGDGRYHLMPVYKVLDEEGRTYYTGFGGGGGPEGAEQVILPEKEEE</sequence>